<dbReference type="Gene3D" id="6.10.140.910">
    <property type="match status" value="1"/>
</dbReference>
<feature type="compositionally biased region" description="Low complexity" evidence="2">
    <location>
        <begin position="310"/>
        <end position="322"/>
    </location>
</feature>
<dbReference type="SUPFAM" id="SSF144284">
    <property type="entry name" value="Sec2 N-terminal region"/>
    <property type="match status" value="1"/>
</dbReference>
<feature type="region of interest" description="Disordered" evidence="2">
    <location>
        <begin position="310"/>
        <end position="363"/>
    </location>
</feature>
<accession>A0A3N4KUL9</accession>
<reference evidence="4 5" key="1">
    <citation type="journal article" date="2018" name="Nat. Ecol. Evol.">
        <title>Pezizomycetes genomes reveal the molecular basis of ectomycorrhizal truffle lifestyle.</title>
        <authorList>
            <person name="Murat C."/>
            <person name="Payen T."/>
            <person name="Noel B."/>
            <person name="Kuo A."/>
            <person name="Morin E."/>
            <person name="Chen J."/>
            <person name="Kohler A."/>
            <person name="Krizsan K."/>
            <person name="Balestrini R."/>
            <person name="Da Silva C."/>
            <person name="Montanini B."/>
            <person name="Hainaut M."/>
            <person name="Levati E."/>
            <person name="Barry K.W."/>
            <person name="Belfiori B."/>
            <person name="Cichocki N."/>
            <person name="Clum A."/>
            <person name="Dockter R.B."/>
            <person name="Fauchery L."/>
            <person name="Guy J."/>
            <person name="Iotti M."/>
            <person name="Le Tacon F."/>
            <person name="Lindquist E.A."/>
            <person name="Lipzen A."/>
            <person name="Malagnac F."/>
            <person name="Mello A."/>
            <person name="Molinier V."/>
            <person name="Miyauchi S."/>
            <person name="Poulain J."/>
            <person name="Riccioni C."/>
            <person name="Rubini A."/>
            <person name="Sitrit Y."/>
            <person name="Splivallo R."/>
            <person name="Traeger S."/>
            <person name="Wang M."/>
            <person name="Zifcakova L."/>
            <person name="Wipf D."/>
            <person name="Zambonelli A."/>
            <person name="Paolocci F."/>
            <person name="Nowrousian M."/>
            <person name="Ottonello S."/>
            <person name="Baldrian P."/>
            <person name="Spatafora J.W."/>
            <person name="Henrissat B."/>
            <person name="Nagy L.G."/>
            <person name="Aury J.M."/>
            <person name="Wincker P."/>
            <person name="Grigoriev I.V."/>
            <person name="Bonfante P."/>
            <person name="Martin F.M."/>
        </authorList>
    </citation>
    <scope>NUCLEOTIDE SEQUENCE [LARGE SCALE GENOMIC DNA]</scope>
    <source>
        <strain evidence="4 5">CCBAS932</strain>
    </source>
</reference>
<evidence type="ECO:0000313" key="5">
    <source>
        <dbReference type="Proteomes" id="UP000277580"/>
    </source>
</evidence>
<dbReference type="GO" id="GO:0005085">
    <property type="term" value="F:guanyl-nucleotide exchange factor activity"/>
    <property type="evidence" value="ECO:0007669"/>
    <property type="project" value="InterPro"/>
</dbReference>
<protein>
    <submittedName>
        <fullName evidence="4">Sec2p-domain-containing protein</fullName>
    </submittedName>
</protein>
<dbReference type="GO" id="GO:0006887">
    <property type="term" value="P:exocytosis"/>
    <property type="evidence" value="ECO:0007669"/>
    <property type="project" value="TreeGrafter"/>
</dbReference>
<keyword evidence="1" id="KW-0175">Coiled coil</keyword>
<dbReference type="GO" id="GO:0051286">
    <property type="term" value="C:cell tip"/>
    <property type="evidence" value="ECO:0007669"/>
    <property type="project" value="TreeGrafter"/>
</dbReference>
<dbReference type="InterPro" id="IPR009449">
    <property type="entry name" value="Sec2_N"/>
</dbReference>
<feature type="compositionally biased region" description="Polar residues" evidence="2">
    <location>
        <begin position="210"/>
        <end position="222"/>
    </location>
</feature>
<dbReference type="InParanoid" id="A0A3N4KUL9"/>
<feature type="compositionally biased region" description="Basic and acidic residues" evidence="2">
    <location>
        <begin position="550"/>
        <end position="577"/>
    </location>
</feature>
<dbReference type="Proteomes" id="UP000277580">
    <property type="component" value="Unassembled WGS sequence"/>
</dbReference>
<name>A0A3N4KUL9_9PEZI</name>
<dbReference type="Pfam" id="PF06428">
    <property type="entry name" value="Sec2p"/>
    <property type="match status" value="1"/>
</dbReference>
<evidence type="ECO:0000313" key="4">
    <source>
        <dbReference type="EMBL" id="RPB09475.1"/>
    </source>
</evidence>
<feature type="compositionally biased region" description="Basic and acidic residues" evidence="2">
    <location>
        <begin position="518"/>
        <end position="536"/>
    </location>
</feature>
<feature type="compositionally biased region" description="Low complexity" evidence="2">
    <location>
        <begin position="22"/>
        <end position="34"/>
    </location>
</feature>
<dbReference type="Pfam" id="PF25555">
    <property type="entry name" value="RAB3A-like_C"/>
    <property type="match status" value="1"/>
</dbReference>
<feature type="compositionally biased region" description="Polar residues" evidence="2">
    <location>
        <begin position="35"/>
        <end position="45"/>
    </location>
</feature>
<feature type="region of interest" description="Disordered" evidence="2">
    <location>
        <begin position="202"/>
        <end position="222"/>
    </location>
</feature>
<dbReference type="InterPro" id="IPR040351">
    <property type="entry name" value="RAB3IL/RAB3IP/Sec2"/>
</dbReference>
<evidence type="ECO:0000259" key="3">
    <source>
        <dbReference type="Pfam" id="PF06428"/>
    </source>
</evidence>
<feature type="domain" description="GDP/GTP exchange factor Sec2 N-terminal" evidence="3">
    <location>
        <begin position="62"/>
        <end position="201"/>
    </location>
</feature>
<evidence type="ECO:0000256" key="2">
    <source>
        <dbReference type="SAM" id="MobiDB-lite"/>
    </source>
</evidence>
<gene>
    <name evidence="4" type="ORF">P167DRAFT_554961</name>
</gene>
<proteinExistence type="predicted"/>
<feature type="region of interest" description="Disordered" evidence="2">
    <location>
        <begin position="610"/>
        <end position="683"/>
    </location>
</feature>
<dbReference type="OrthoDB" id="1748564at2759"/>
<dbReference type="PANTHER" id="PTHR14430:SF0">
    <property type="entry name" value="SEC2P DOMAIN-CONTAINING PROTEIN"/>
    <property type="match status" value="1"/>
</dbReference>
<evidence type="ECO:0000256" key="1">
    <source>
        <dbReference type="ARBA" id="ARBA00023054"/>
    </source>
</evidence>
<feature type="compositionally biased region" description="Polar residues" evidence="2">
    <location>
        <begin position="12"/>
        <end position="21"/>
    </location>
</feature>
<dbReference type="PANTHER" id="PTHR14430">
    <property type="entry name" value="RABIN3-RELATED"/>
    <property type="match status" value="1"/>
</dbReference>
<dbReference type="EMBL" id="ML119152">
    <property type="protein sequence ID" value="RPB09475.1"/>
    <property type="molecule type" value="Genomic_DNA"/>
</dbReference>
<feature type="region of interest" description="Disordered" evidence="2">
    <location>
        <begin position="1"/>
        <end position="45"/>
    </location>
</feature>
<keyword evidence="5" id="KW-1185">Reference proteome</keyword>
<feature type="compositionally biased region" description="Basic and acidic residues" evidence="2">
    <location>
        <begin position="672"/>
        <end position="683"/>
    </location>
</feature>
<feature type="compositionally biased region" description="Low complexity" evidence="2">
    <location>
        <begin position="340"/>
        <end position="363"/>
    </location>
</feature>
<organism evidence="4 5">
    <name type="scientific">Morchella conica CCBAS932</name>
    <dbReference type="NCBI Taxonomy" id="1392247"/>
    <lineage>
        <taxon>Eukaryota</taxon>
        <taxon>Fungi</taxon>
        <taxon>Dikarya</taxon>
        <taxon>Ascomycota</taxon>
        <taxon>Pezizomycotina</taxon>
        <taxon>Pezizomycetes</taxon>
        <taxon>Pezizales</taxon>
        <taxon>Morchellaceae</taxon>
        <taxon>Morchella</taxon>
    </lineage>
</organism>
<dbReference type="GO" id="GO:0070319">
    <property type="term" value="C:Golgi to plasma membrane transport vesicle"/>
    <property type="evidence" value="ECO:0007669"/>
    <property type="project" value="TreeGrafter"/>
</dbReference>
<dbReference type="AlphaFoldDB" id="A0A3N4KUL9"/>
<dbReference type="STRING" id="1392247.A0A3N4KUL9"/>
<dbReference type="CDD" id="cd21044">
    <property type="entry name" value="Rab11BD_RAB3IP_like"/>
    <property type="match status" value="1"/>
</dbReference>
<feature type="region of interest" description="Disordered" evidence="2">
    <location>
        <begin position="518"/>
        <end position="577"/>
    </location>
</feature>
<sequence length="683" mass="75663">MTTDRPGLFKTASESALRNSSTTTTTAEEQQQQTGDSTNGDQNLNKEVAALSNKLISAINHQTQLDDSLATTKHELELSKAKIRQLEAVAKKHEEMMSKGLLVEKKDVDAEAAQLMNRLKEERTQRGKAEKDKRNIEQELETLTTALFDEANKMVSAARKERDAMDKKNEQLRAQLADTEMLLASHQEQLAELKLVMQQMTADREESEIDMSTGTPSTPALNNRASKESFARMFESLHLSPNNMTPEEMTPCPPTSLSGLLHPVLRYDTGAYQDFCEVMHAPKVVPKTSPMPRLSSGSFSSIQVMGMGIPGYSSSPSGSPTGLTGGLFGSKNKDKDADSRPSSPSSNAPTNSNGAQGQQQTGLGLKETKFYKRVLVEDIEPTLRLDNAPGLSWLARRNVLSAITDGNLVIDPIPSTSILNTFSCTLCGEVRPGEEHARTHRMRTSEAPNAQRYPLCGYCVVRTRAVCDFLAFLRTLKEGLWKCESEGDEKHAWDESVKLRERMFWSRIGGGVIPAFIHNRDSARNSEEQERSRRGESPMSDAQDGQVKLDVPKKRSSRDASHFAKHDRMPSVTEDKVMLSVPYDSAPSRTSQDSDRTEASCASVIVTPQVRRYESSEADDTSSIQSSDRFSDSVDDIDEDRDTRRDTITAAINSPLPQDDETFETPLPTPRFDQEKHAVPGAW</sequence>